<dbReference type="Proteomes" id="UP000521922">
    <property type="component" value="Unassembled WGS sequence"/>
</dbReference>
<proteinExistence type="predicted"/>
<gene>
    <name evidence="2" type="ORF">BJ968_004435</name>
</gene>
<reference evidence="2 3" key="1">
    <citation type="submission" date="2020-07" db="EMBL/GenBank/DDBJ databases">
        <title>Sequencing the genomes of 1000 actinobacteria strains.</title>
        <authorList>
            <person name="Klenk H.-P."/>
        </authorList>
    </citation>
    <scope>NUCLEOTIDE SEQUENCE [LARGE SCALE GENOMIC DNA]</scope>
    <source>
        <strain evidence="2 3">DSM 7487</strain>
    </source>
</reference>
<dbReference type="Pfam" id="PF03992">
    <property type="entry name" value="ABM"/>
    <property type="match status" value="1"/>
</dbReference>
<dbReference type="PROSITE" id="PS51725">
    <property type="entry name" value="ABM"/>
    <property type="match status" value="1"/>
</dbReference>
<organism evidence="2 3">
    <name type="scientific">Kineococcus aurantiacus</name>
    <dbReference type="NCBI Taxonomy" id="37633"/>
    <lineage>
        <taxon>Bacteria</taxon>
        <taxon>Bacillati</taxon>
        <taxon>Actinomycetota</taxon>
        <taxon>Actinomycetes</taxon>
        <taxon>Kineosporiales</taxon>
        <taxon>Kineosporiaceae</taxon>
        <taxon>Kineococcus</taxon>
    </lineage>
</organism>
<dbReference type="SUPFAM" id="SSF54909">
    <property type="entry name" value="Dimeric alpha+beta barrel"/>
    <property type="match status" value="1"/>
</dbReference>
<evidence type="ECO:0000313" key="2">
    <source>
        <dbReference type="EMBL" id="NYD24895.1"/>
    </source>
</evidence>
<evidence type="ECO:0000313" key="3">
    <source>
        <dbReference type="Proteomes" id="UP000521922"/>
    </source>
</evidence>
<keyword evidence="2" id="KW-0560">Oxidoreductase</keyword>
<dbReference type="AlphaFoldDB" id="A0A7Y9DQD7"/>
<dbReference type="PANTHER" id="PTHR33336:SF15">
    <property type="entry name" value="ABM DOMAIN-CONTAINING PROTEIN"/>
    <property type="match status" value="1"/>
</dbReference>
<dbReference type="GO" id="GO:0004497">
    <property type="term" value="F:monooxygenase activity"/>
    <property type="evidence" value="ECO:0007669"/>
    <property type="project" value="UniProtKB-KW"/>
</dbReference>
<dbReference type="RefSeq" id="WP_179755595.1">
    <property type="nucleotide sequence ID" value="NZ_BAAAGN010000015.1"/>
</dbReference>
<evidence type="ECO:0000259" key="1">
    <source>
        <dbReference type="PROSITE" id="PS51725"/>
    </source>
</evidence>
<comment type="caution">
    <text evidence="2">The sequence shown here is derived from an EMBL/GenBank/DDBJ whole genome shotgun (WGS) entry which is preliminary data.</text>
</comment>
<keyword evidence="2" id="KW-0503">Monooxygenase</keyword>
<dbReference type="Gene3D" id="3.30.70.100">
    <property type="match status" value="1"/>
</dbReference>
<feature type="domain" description="ABM" evidence="1">
    <location>
        <begin position="22"/>
        <end position="110"/>
    </location>
</feature>
<keyword evidence="3" id="KW-1185">Reference proteome</keyword>
<dbReference type="EMBL" id="JACCBB010000001">
    <property type="protein sequence ID" value="NYD24895.1"/>
    <property type="molecule type" value="Genomic_DNA"/>
</dbReference>
<accession>A0A7Y9DQD7</accession>
<dbReference type="PANTHER" id="PTHR33336">
    <property type="entry name" value="QUINOL MONOOXYGENASE YGIN-RELATED"/>
    <property type="match status" value="1"/>
</dbReference>
<name>A0A7Y9DQD7_9ACTN</name>
<dbReference type="InterPro" id="IPR050744">
    <property type="entry name" value="AI-2_Isomerase_LsrG"/>
</dbReference>
<protein>
    <submittedName>
        <fullName evidence="2">Quinol monooxygenase YgiN</fullName>
    </submittedName>
</protein>
<dbReference type="InterPro" id="IPR011008">
    <property type="entry name" value="Dimeric_a/b-barrel"/>
</dbReference>
<dbReference type="InterPro" id="IPR007138">
    <property type="entry name" value="ABM_dom"/>
</dbReference>
<sequence>MTETTPNATTSTSTTATTGGYVTVLWDARAKAGREAELKAFITAAVTPSRHDDGNIDYEAHEVEGQPGAFVVLERWESRAHLEAHLAAPRMSELVPAVLELIEGSVEDGIRLLRPFRPAH</sequence>